<feature type="region of interest" description="Disordered" evidence="8">
    <location>
        <begin position="1115"/>
        <end position="1161"/>
    </location>
</feature>
<feature type="region of interest" description="Disordered" evidence="8">
    <location>
        <begin position="599"/>
        <end position="628"/>
    </location>
</feature>
<evidence type="ECO:0000256" key="6">
    <source>
        <dbReference type="ARBA" id="ARBA00025513"/>
    </source>
</evidence>
<dbReference type="PANTHER" id="PTHR14898">
    <property type="entry name" value="ENHANCER OF POLYCOMB"/>
    <property type="match status" value="1"/>
</dbReference>
<keyword evidence="4 7" id="KW-0804">Transcription</keyword>
<feature type="domain" description="Enhancer of polycomb-like N-terminal" evidence="9">
    <location>
        <begin position="134"/>
        <end position="332"/>
    </location>
</feature>
<dbReference type="Pfam" id="PF10513">
    <property type="entry name" value="EPL1"/>
    <property type="match status" value="1"/>
</dbReference>
<dbReference type="Proteomes" id="UP000467700">
    <property type="component" value="Unassembled WGS sequence"/>
</dbReference>
<organism evidence="10 11">
    <name type="scientific">Cyclocybe aegerita</name>
    <name type="common">Black poplar mushroom</name>
    <name type="synonym">Agrocybe aegerita</name>
    <dbReference type="NCBI Taxonomy" id="1973307"/>
    <lineage>
        <taxon>Eukaryota</taxon>
        <taxon>Fungi</taxon>
        <taxon>Dikarya</taxon>
        <taxon>Basidiomycota</taxon>
        <taxon>Agaricomycotina</taxon>
        <taxon>Agaricomycetes</taxon>
        <taxon>Agaricomycetidae</taxon>
        <taxon>Agaricales</taxon>
        <taxon>Agaricineae</taxon>
        <taxon>Bolbitiaceae</taxon>
        <taxon>Cyclocybe</taxon>
    </lineage>
</organism>
<evidence type="ECO:0000256" key="4">
    <source>
        <dbReference type="ARBA" id="ARBA00023163"/>
    </source>
</evidence>
<keyword evidence="5 7" id="KW-0539">Nucleus</keyword>
<accession>A0A8S0VSW4</accession>
<evidence type="ECO:0000256" key="8">
    <source>
        <dbReference type="SAM" id="MobiDB-lite"/>
    </source>
</evidence>
<evidence type="ECO:0000256" key="5">
    <source>
        <dbReference type="ARBA" id="ARBA00023242"/>
    </source>
</evidence>
<feature type="region of interest" description="Disordered" evidence="8">
    <location>
        <begin position="277"/>
        <end position="314"/>
    </location>
</feature>
<dbReference type="InterPro" id="IPR019542">
    <property type="entry name" value="Enhancer_polycomb-like_N"/>
</dbReference>
<evidence type="ECO:0000256" key="1">
    <source>
        <dbReference type="ARBA" id="ARBA00004123"/>
    </source>
</evidence>
<feature type="compositionally biased region" description="Polar residues" evidence="8">
    <location>
        <begin position="284"/>
        <end position="301"/>
    </location>
</feature>
<feature type="region of interest" description="Disordered" evidence="8">
    <location>
        <begin position="200"/>
        <end position="220"/>
    </location>
</feature>
<gene>
    <name evidence="10" type="ORF">AAE3_LOCUS10049</name>
</gene>
<evidence type="ECO:0000313" key="11">
    <source>
        <dbReference type="Proteomes" id="UP000467700"/>
    </source>
</evidence>
<feature type="compositionally biased region" description="Polar residues" evidence="8">
    <location>
        <begin position="1147"/>
        <end position="1161"/>
    </location>
</feature>
<reference evidence="10 11" key="1">
    <citation type="submission" date="2020-01" db="EMBL/GenBank/DDBJ databases">
        <authorList>
            <person name="Gupta K D."/>
        </authorList>
    </citation>
    <scope>NUCLEOTIDE SEQUENCE [LARGE SCALE GENOMIC DNA]</scope>
</reference>
<evidence type="ECO:0000256" key="2">
    <source>
        <dbReference type="ARBA" id="ARBA00008035"/>
    </source>
</evidence>
<dbReference type="OrthoDB" id="435275at2759"/>
<proteinExistence type="inferred from homology"/>
<sequence>MSTPRLPRRRSGNRARRWRWPRLMGPEAKMDQPLSCDMLADEQLFVDNVDAAALRFTPVAFSPDRFFVGKMAHPVCCNMLDDDQLFVGSLDAAVQRLTTLAPLTVDEFSEERLFFLFITFPIGTYRPTVPFINRNRITNKTRLKIHHGSLDVDAVLIPDEDEEKHRLTNLVAGVDAEDANEHHLQEVLSAAHRASTNLRLSRDKPGVPPPSAYIPTPDSTGVVDNYEELYPPNKWKDPATYVATSQTVEESISNGIANGFTYYMDERDKEWLDRNNEEARGEGTSAQGAVSSVSGTRTSARSAKARGKEPDTSQPVVISEDEFELVMGVFEKVTHERTEYLHHGLETGMEFPAFSEYQDVFSAPLPTSMFATFVVPSWIPAQPALLKIAKAVYSYWKERRVERGGHRIIPTLNGDESDTLNESYICFRRRESKAVRKTRAQQVTSSDKLARLQIELNYPLELAKSILIRETLKKENAIQAQALWEKRQAFADLKRKFPSLNDKIDEELLVDKERPVKKPEVARVGGLKIRTDNQASTPRPEIIVRPKERVAMIREQIESQLARQKDIDHHWDDQIDNPYQTQPAPYACRLFKYVPPPGAPAWPSSSSDKTDEDGIPPSPPPPRRPRAVRMRYGRGGRIHLDRRDITRPPIALRARRSALFDLEGDDMEVDDTPEEQERRRRLEERWKYDLDDVPPVGPEGADEQDRILVDDYDATYLRHSMTLHSDPDHLHLVTDPTLILTNSEGRQHAVLPYRLGMPTPMIRRDAQGVLRQVYPVPSNMAGMHPGGPQGHPHPLMAMQNGVPVAMQQIKKMQAPTAAPQMRISSNGGMRPPSVPAVANLQANGAVTQHPTPPHPLPVPVPQHSPPNGVNGISRAAISMPHVDVQKPEIPIATPAITANGIAAAAAVSQQPEANAEVAVNGVGVPARPKSQNLTPQQQQQLLAMPANGFHLPQMAALVNQAYPHAQNGQHMGGLSLQQVQNLKSAFANVTEMTALQNATRASLQGSYMHVGPNAANMNMQNMQLQAGSNLNLKLPATRQLQQWGMGSPMQRPASVVNPIVNGIDGQLNGAMNGQINGAGMVTASPVLGHSVPVRSPSANGTRPGMRNGVHVSMSPHLHNSPSPLPNIAQSQSPPRMPMTPNMGIASPSLQQQPVGGTQNGF</sequence>
<dbReference type="InterPro" id="IPR024943">
    <property type="entry name" value="Enhancer_polycomb"/>
</dbReference>
<evidence type="ECO:0000259" key="9">
    <source>
        <dbReference type="Pfam" id="PF10513"/>
    </source>
</evidence>
<comment type="caution">
    <text evidence="10">The sequence shown here is derived from an EMBL/GenBank/DDBJ whole genome shotgun (WGS) entry which is preliminary data.</text>
</comment>
<keyword evidence="3 7" id="KW-0805">Transcription regulation</keyword>
<comment type="subcellular location">
    <subcellularLocation>
        <location evidence="1 7">Nucleus</location>
    </subcellularLocation>
</comment>
<dbReference type="GO" id="GO:0035267">
    <property type="term" value="C:NuA4 histone acetyltransferase complex"/>
    <property type="evidence" value="ECO:0007669"/>
    <property type="project" value="InterPro"/>
</dbReference>
<protein>
    <recommendedName>
        <fullName evidence="7">Enhancer of polycomb-like protein</fullName>
    </recommendedName>
</protein>
<evidence type="ECO:0000256" key="7">
    <source>
        <dbReference type="RuleBase" id="RU361124"/>
    </source>
</evidence>
<dbReference type="GO" id="GO:0006357">
    <property type="term" value="P:regulation of transcription by RNA polymerase II"/>
    <property type="evidence" value="ECO:0007669"/>
    <property type="project" value="InterPro"/>
</dbReference>
<dbReference type="AlphaFoldDB" id="A0A8S0VSW4"/>
<dbReference type="EMBL" id="CACVBS010000063">
    <property type="protein sequence ID" value="CAA7267849.1"/>
    <property type="molecule type" value="Genomic_DNA"/>
</dbReference>
<dbReference type="GO" id="GO:0005634">
    <property type="term" value="C:nucleus"/>
    <property type="evidence" value="ECO:0007669"/>
    <property type="project" value="UniProtKB-SubCell"/>
</dbReference>
<comment type="similarity">
    <text evidence="2 7">Belongs to the enhancer of polycomb family.</text>
</comment>
<name>A0A8S0VSW4_CYCAE</name>
<evidence type="ECO:0000256" key="3">
    <source>
        <dbReference type="ARBA" id="ARBA00023015"/>
    </source>
</evidence>
<keyword evidence="11" id="KW-1185">Reference proteome</keyword>
<evidence type="ECO:0000313" key="10">
    <source>
        <dbReference type="EMBL" id="CAA7267849.1"/>
    </source>
</evidence>
<comment type="function">
    <text evidence="6">Component of the NuA4 histone acetyltransferase complex which is involved in transcriptional activation of selected genes principally by acetylation of nucleosomal histone H4 and H2A. The NuA4 complex is also involved in DNA repair. Involved in gene silencing by neighboring heterochromatin, blockage of the silencing spreading along the chromosome, and required for cell cycle progression through G2/M.</text>
</comment>